<sequence>MGFTLCEHVQGVCCRTGMDNPDIQSGLAVVSLVQRCIIAGKLGLRLPLWCEDDFAGVLIFLCIDTCTRE</sequence>
<proteinExistence type="predicted"/>
<comment type="caution">
    <text evidence="1">The sequence shown here is derived from an EMBL/GenBank/DDBJ whole genome shotgun (WGS) entry which is preliminary data.</text>
</comment>
<organism evidence="1">
    <name type="scientific">bioreactor metagenome</name>
    <dbReference type="NCBI Taxonomy" id="1076179"/>
    <lineage>
        <taxon>unclassified sequences</taxon>
        <taxon>metagenomes</taxon>
        <taxon>ecological metagenomes</taxon>
    </lineage>
</organism>
<gene>
    <name evidence="1" type="ORF">SDC9_129814</name>
</gene>
<reference evidence="1" key="1">
    <citation type="submission" date="2019-08" db="EMBL/GenBank/DDBJ databases">
        <authorList>
            <person name="Kucharzyk K."/>
            <person name="Murdoch R.W."/>
            <person name="Higgins S."/>
            <person name="Loffler F."/>
        </authorList>
    </citation>
    <scope>NUCLEOTIDE SEQUENCE</scope>
</reference>
<dbReference type="EMBL" id="VSSQ01031737">
    <property type="protein sequence ID" value="MPM82752.1"/>
    <property type="molecule type" value="Genomic_DNA"/>
</dbReference>
<evidence type="ECO:0000313" key="1">
    <source>
        <dbReference type="EMBL" id="MPM82752.1"/>
    </source>
</evidence>
<accession>A0A645D1Z4</accession>
<protein>
    <submittedName>
        <fullName evidence="1">Uncharacterized protein</fullName>
    </submittedName>
</protein>
<dbReference type="AlphaFoldDB" id="A0A645D1Z4"/>
<name>A0A645D1Z4_9ZZZZ</name>